<dbReference type="Pfam" id="PF12706">
    <property type="entry name" value="Lactamase_B_2"/>
    <property type="match status" value="1"/>
</dbReference>
<reference evidence="4 5" key="1">
    <citation type="submission" date="2019-07" db="EMBL/GenBank/DDBJ databases">
        <title>Genomes of Cafeteria roenbergensis.</title>
        <authorList>
            <person name="Fischer M.G."/>
            <person name="Hackl T."/>
            <person name="Roman M."/>
        </authorList>
    </citation>
    <scope>NUCLEOTIDE SEQUENCE [LARGE SCALE GENOMIC DNA]</scope>
    <source>
        <strain evidence="4 5">BVI</strain>
    </source>
</reference>
<feature type="binding site" evidence="1">
    <location>
        <position position="377"/>
    </location>
    <ligand>
        <name>an N-acyl-1,2-diacyl-sn-glycero-3-phosphoethanolamine</name>
        <dbReference type="ChEBI" id="CHEBI:62537"/>
    </ligand>
</feature>
<dbReference type="PIRSF" id="PIRSF038896">
    <property type="entry name" value="NAPE-PLD"/>
    <property type="match status" value="1"/>
</dbReference>
<dbReference type="Proteomes" id="UP000323011">
    <property type="component" value="Unassembled WGS sequence"/>
</dbReference>
<dbReference type="GO" id="GO:0070290">
    <property type="term" value="F:N-acylphosphatidylethanolamine-specific phospholipase D activity"/>
    <property type="evidence" value="ECO:0007669"/>
    <property type="project" value="InterPro"/>
</dbReference>
<dbReference type="Gene3D" id="3.60.15.10">
    <property type="entry name" value="Ribonuclease Z/Hydroxyacylglutathione hydrolase-like"/>
    <property type="match status" value="1"/>
</dbReference>
<dbReference type="GO" id="GO:0008270">
    <property type="term" value="F:zinc ion binding"/>
    <property type="evidence" value="ECO:0007669"/>
    <property type="project" value="InterPro"/>
</dbReference>
<dbReference type="InterPro" id="IPR036866">
    <property type="entry name" value="RibonucZ/Hydroxyglut_hydro"/>
</dbReference>
<accession>A0A5A8CMH2</accession>
<evidence type="ECO:0000313" key="5">
    <source>
        <dbReference type="Proteomes" id="UP000323011"/>
    </source>
</evidence>
<dbReference type="AlphaFoldDB" id="A0A5A8CMH2"/>
<dbReference type="PANTHER" id="PTHR15032">
    <property type="entry name" value="N-ACYL-PHOSPHATIDYLETHANOLAMINE-HYDROLYZING PHOSPHOLIPASE D"/>
    <property type="match status" value="1"/>
</dbReference>
<feature type="binding site" evidence="1">
    <location>
        <position position="150"/>
    </location>
    <ligand>
        <name>an N-acyl-1,2-diacyl-sn-glycero-3-phosphoethanolamine</name>
        <dbReference type="ChEBI" id="CHEBI:62537"/>
    </ligand>
</feature>
<dbReference type="GO" id="GO:0005737">
    <property type="term" value="C:cytoplasm"/>
    <property type="evidence" value="ECO:0007669"/>
    <property type="project" value="TreeGrafter"/>
</dbReference>
<feature type="region of interest" description="Disordered" evidence="2">
    <location>
        <begin position="322"/>
        <end position="341"/>
    </location>
</feature>
<dbReference type="Pfam" id="PF13483">
    <property type="entry name" value="Lactamase_B_3"/>
    <property type="match status" value="1"/>
</dbReference>
<evidence type="ECO:0000259" key="3">
    <source>
        <dbReference type="Pfam" id="PF12706"/>
    </source>
</evidence>
<sequence length="447" mass="47772">MRAASSRPALPSWAVPLQAAAASPKAKPDHHRPGGVFNNPWSSFRNHTVGDLFKLIGSLGSLLMDSSGPAPTVKPDLKAIHAPATDLQVTWLGHATFLVQLGGINILTDPVFNEWVSPFMRMGPERVTPLTARAADLPPIDVVLVSHNHYDHLDLATMGELQFAARTHKEAGATVEGVANGKRTSRRFTGTTYLSPLGALAAARETGVLPESLINDSLDWWEAVDISMGPEGPVITPAPAVDVPEALPSGELVPGATVEAGAGWTQGKTAGEEGLRVVCVPAQHHTQRFITDHNKSLWSGFALESAGRRVYFSGDTGYSAVPKDVEETEEERSDPTRPLGRPFCPAFKQAGAALGPFDFAALPIGAYSPRWFMSSVHADPCDAVRMHKDLGARRSVGMHWGTFRLTDEPLLEPMERLKVAAERAGIADDFTAEPAGTTLALGEAARA</sequence>
<evidence type="ECO:0000256" key="1">
    <source>
        <dbReference type="PIRSR" id="PIRSR038896-50"/>
    </source>
</evidence>
<evidence type="ECO:0000256" key="2">
    <source>
        <dbReference type="SAM" id="MobiDB-lite"/>
    </source>
</evidence>
<dbReference type="InterPro" id="IPR001279">
    <property type="entry name" value="Metallo-B-lactamas"/>
</dbReference>
<dbReference type="OMA" id="IHAPATD"/>
<name>A0A5A8CMH2_CAFRO</name>
<dbReference type="InterPro" id="IPR024884">
    <property type="entry name" value="NAPE-PLD"/>
</dbReference>
<dbReference type="EMBL" id="VLTN01000015">
    <property type="protein sequence ID" value="KAA0153654.1"/>
    <property type="molecule type" value="Genomic_DNA"/>
</dbReference>
<proteinExistence type="predicted"/>
<evidence type="ECO:0000313" key="4">
    <source>
        <dbReference type="EMBL" id="KAA0153654.1"/>
    </source>
</evidence>
<gene>
    <name evidence="4" type="ORF">FNF29_03042</name>
</gene>
<dbReference type="SUPFAM" id="SSF56281">
    <property type="entry name" value="Metallo-hydrolase/oxidoreductase"/>
    <property type="match status" value="1"/>
</dbReference>
<feature type="domain" description="Metallo-beta-lactamase" evidence="3">
    <location>
        <begin position="348"/>
        <end position="400"/>
    </location>
</feature>
<comment type="caution">
    <text evidence="4">The sequence shown here is derived from an EMBL/GenBank/DDBJ whole genome shotgun (WGS) entry which is preliminary data.</text>
</comment>
<organism evidence="4 5">
    <name type="scientific">Cafeteria roenbergensis</name>
    <name type="common">Marine flagellate</name>
    <dbReference type="NCBI Taxonomy" id="33653"/>
    <lineage>
        <taxon>Eukaryota</taxon>
        <taxon>Sar</taxon>
        <taxon>Stramenopiles</taxon>
        <taxon>Bigyra</taxon>
        <taxon>Opalozoa</taxon>
        <taxon>Bicosoecida</taxon>
        <taxon>Cafeteriaceae</taxon>
        <taxon>Cafeteria</taxon>
    </lineage>
</organism>
<protein>
    <recommendedName>
        <fullName evidence="3">Metallo-beta-lactamase domain-containing protein</fullName>
    </recommendedName>
</protein>
<dbReference type="PANTHER" id="PTHR15032:SF4">
    <property type="entry name" value="N-ACYL-PHOSPHATIDYLETHANOLAMINE-HYDROLYZING PHOSPHOLIPASE D"/>
    <property type="match status" value="1"/>
</dbReference>
<keyword evidence="5" id="KW-1185">Reference proteome</keyword>